<dbReference type="Proteomes" id="UP000011087">
    <property type="component" value="Unassembled WGS sequence"/>
</dbReference>
<dbReference type="InterPro" id="IPR057437">
    <property type="entry name" value="PIF1/LRR1_PH"/>
</dbReference>
<dbReference type="PaxDb" id="55529-EKX32708"/>
<feature type="coiled-coil region" evidence="2">
    <location>
        <begin position="416"/>
        <end position="450"/>
    </location>
</feature>
<proteinExistence type="predicted"/>
<keyword evidence="1" id="KW-0539">Nucleus</keyword>
<dbReference type="KEGG" id="gtt:GUITHDRAFT_148425"/>
<dbReference type="HOGENOM" id="CLU_361111_0_0_1"/>
<evidence type="ECO:0000259" key="4">
    <source>
        <dbReference type="Pfam" id="PF25344"/>
    </source>
</evidence>
<dbReference type="AlphaFoldDB" id="L1I900"/>
<dbReference type="RefSeq" id="XP_005819688.1">
    <property type="nucleotide sequence ID" value="XM_005819631.1"/>
</dbReference>
<gene>
    <name evidence="5" type="ORF">GUITHDRAFT_148425</name>
</gene>
<feature type="coiled-coil region" evidence="2">
    <location>
        <begin position="720"/>
        <end position="747"/>
    </location>
</feature>
<sequence length="775" mass="89668">MKIACDVYIEPIAPKSPASQDHKPLVLTATHVSVDRNDSRDICVFIETDGGGGRSLACKVEDLSDLDSKKLPEGCLGLRFSSPPVQVMLFNARAILLQDLLRLLKKLTEKRRVGSSLRFRFTPLEVLQADRDKTGIAGEPRGAARLMQGRDASQSSRPEMTLSSEHSMHEPPYLEDLSRYEKTEPFKVHLEHEIEGLRQAMEDDLRGRSQLQEKISRLERENLYLTNQLKMEQSLQSELKQTASGAQAKVKEVEQKLKEKMSELQLRTEELMEARSGHEQMIDTEMKRLALVDSRLNQSGRRLKALKKQLGMLLLLRRQERMAERAIRSLKVRALLKRGRRRLLRVVHERSVRVLLGKPLVCWQMRAQRMATLRVFLPAAAERRRRKLMTSCLSGWKRGCWSLRGLRVEEEVRAARSMFEQQEKELKSQLKDAREMIDDLREELARKDSLTYKQACASEQEILSLQESLRRQQDESARLHTDNEEKAKQLRIAENAEKTGRVVLEEKEEELVKLRERVRAAEEAYDRVRAKLQEELNDKRDLEDVLSRRDLMAGDRHQHVQHLEGTVADLEQQCQRLLQQVQAEEAARYKAEEMRMRMQERLEAFEQGESFSHDSLRVQHADTQNALERERARSEELEDALSKLVEAFKEGKRQERMKLIQAGQYVRLLSSFFSWRRCADQQTIISLSAPSGFGEARQTPDLSQELLDLKHRNASLQAMLAEAKAGGEEERRRREELERQVMSLKETYLQGVKASVQSIRLCRDRYLPANGQSKQ</sequence>
<dbReference type="OrthoDB" id="10688198at2759"/>
<feature type="domain" description="PIF1/LRR1 pleckstrin homology" evidence="4">
    <location>
        <begin position="1"/>
        <end position="113"/>
    </location>
</feature>
<dbReference type="Pfam" id="PF25344">
    <property type="entry name" value="PH_LRR1"/>
    <property type="match status" value="1"/>
</dbReference>
<accession>L1I900</accession>
<feature type="coiled-coil region" evidence="2">
    <location>
        <begin position="504"/>
        <end position="587"/>
    </location>
</feature>
<reference evidence="5 7" key="1">
    <citation type="journal article" date="2012" name="Nature">
        <title>Algal genomes reveal evolutionary mosaicism and the fate of nucleomorphs.</title>
        <authorList>
            <consortium name="DOE Joint Genome Institute"/>
            <person name="Curtis B.A."/>
            <person name="Tanifuji G."/>
            <person name="Burki F."/>
            <person name="Gruber A."/>
            <person name="Irimia M."/>
            <person name="Maruyama S."/>
            <person name="Arias M.C."/>
            <person name="Ball S.G."/>
            <person name="Gile G.H."/>
            <person name="Hirakawa Y."/>
            <person name="Hopkins J.F."/>
            <person name="Kuo A."/>
            <person name="Rensing S.A."/>
            <person name="Schmutz J."/>
            <person name="Symeonidi A."/>
            <person name="Elias M."/>
            <person name="Eveleigh R.J."/>
            <person name="Herman E.K."/>
            <person name="Klute M.J."/>
            <person name="Nakayama T."/>
            <person name="Obornik M."/>
            <person name="Reyes-Prieto A."/>
            <person name="Armbrust E.V."/>
            <person name="Aves S.J."/>
            <person name="Beiko R.G."/>
            <person name="Coutinho P."/>
            <person name="Dacks J.B."/>
            <person name="Durnford D.G."/>
            <person name="Fast N.M."/>
            <person name="Green B.R."/>
            <person name="Grisdale C.J."/>
            <person name="Hempel F."/>
            <person name="Henrissat B."/>
            <person name="Hoppner M.P."/>
            <person name="Ishida K."/>
            <person name="Kim E."/>
            <person name="Koreny L."/>
            <person name="Kroth P.G."/>
            <person name="Liu Y."/>
            <person name="Malik S.B."/>
            <person name="Maier U.G."/>
            <person name="McRose D."/>
            <person name="Mock T."/>
            <person name="Neilson J.A."/>
            <person name="Onodera N.T."/>
            <person name="Poole A.M."/>
            <person name="Pritham E.J."/>
            <person name="Richards T.A."/>
            <person name="Rocap G."/>
            <person name="Roy S.W."/>
            <person name="Sarai C."/>
            <person name="Schaack S."/>
            <person name="Shirato S."/>
            <person name="Slamovits C.H."/>
            <person name="Spencer D.F."/>
            <person name="Suzuki S."/>
            <person name="Worden A.Z."/>
            <person name="Zauner S."/>
            <person name="Barry K."/>
            <person name="Bell C."/>
            <person name="Bharti A.K."/>
            <person name="Crow J.A."/>
            <person name="Grimwood J."/>
            <person name="Kramer R."/>
            <person name="Lindquist E."/>
            <person name="Lucas S."/>
            <person name="Salamov A."/>
            <person name="McFadden G.I."/>
            <person name="Lane C.E."/>
            <person name="Keeling P.J."/>
            <person name="Gray M.W."/>
            <person name="Grigoriev I.V."/>
            <person name="Archibald J.M."/>
        </authorList>
    </citation>
    <scope>NUCLEOTIDE SEQUENCE</scope>
    <source>
        <strain evidence="5 7">CCMP2712</strain>
    </source>
</reference>
<name>L1I900_GUITC</name>
<dbReference type="EMBL" id="JH993175">
    <property type="protein sequence ID" value="EKX32708.1"/>
    <property type="molecule type" value="Genomic_DNA"/>
</dbReference>
<evidence type="ECO:0000256" key="1">
    <source>
        <dbReference type="ARBA" id="ARBA00023242"/>
    </source>
</evidence>
<evidence type="ECO:0000313" key="5">
    <source>
        <dbReference type="EMBL" id="EKX32708.1"/>
    </source>
</evidence>
<feature type="region of interest" description="Disordered" evidence="3">
    <location>
        <begin position="135"/>
        <end position="169"/>
    </location>
</feature>
<protein>
    <recommendedName>
        <fullName evidence="4">PIF1/LRR1 pleckstrin homology domain-containing protein</fullName>
    </recommendedName>
</protein>
<feature type="coiled-coil region" evidence="2">
    <location>
        <begin position="201"/>
        <end position="274"/>
    </location>
</feature>
<dbReference type="EnsemblProtists" id="EKX32708">
    <property type="protein sequence ID" value="EKX32708"/>
    <property type="gene ID" value="GUITHDRAFT_148425"/>
</dbReference>
<reference evidence="6" key="3">
    <citation type="submission" date="2015-06" db="UniProtKB">
        <authorList>
            <consortium name="EnsemblProtists"/>
        </authorList>
    </citation>
    <scope>IDENTIFICATION</scope>
</reference>
<evidence type="ECO:0000313" key="6">
    <source>
        <dbReference type="EnsemblProtists" id="EKX32708"/>
    </source>
</evidence>
<keyword evidence="2" id="KW-0175">Coiled coil</keyword>
<dbReference type="OMA" id="WQREHEA"/>
<evidence type="ECO:0000256" key="2">
    <source>
        <dbReference type="SAM" id="Coils"/>
    </source>
</evidence>
<keyword evidence="7" id="KW-1185">Reference proteome</keyword>
<reference evidence="7" key="2">
    <citation type="submission" date="2012-11" db="EMBL/GenBank/DDBJ databases">
        <authorList>
            <person name="Kuo A."/>
            <person name="Curtis B.A."/>
            <person name="Tanifuji G."/>
            <person name="Burki F."/>
            <person name="Gruber A."/>
            <person name="Irimia M."/>
            <person name="Maruyama S."/>
            <person name="Arias M.C."/>
            <person name="Ball S.G."/>
            <person name="Gile G.H."/>
            <person name="Hirakawa Y."/>
            <person name="Hopkins J.F."/>
            <person name="Rensing S.A."/>
            <person name="Schmutz J."/>
            <person name="Symeonidi A."/>
            <person name="Elias M."/>
            <person name="Eveleigh R.J."/>
            <person name="Herman E.K."/>
            <person name="Klute M.J."/>
            <person name="Nakayama T."/>
            <person name="Obornik M."/>
            <person name="Reyes-Prieto A."/>
            <person name="Armbrust E.V."/>
            <person name="Aves S.J."/>
            <person name="Beiko R.G."/>
            <person name="Coutinho P."/>
            <person name="Dacks J.B."/>
            <person name="Durnford D.G."/>
            <person name="Fast N.M."/>
            <person name="Green B.R."/>
            <person name="Grisdale C."/>
            <person name="Hempe F."/>
            <person name="Henrissat B."/>
            <person name="Hoppner M.P."/>
            <person name="Ishida K.-I."/>
            <person name="Kim E."/>
            <person name="Koreny L."/>
            <person name="Kroth P.G."/>
            <person name="Liu Y."/>
            <person name="Malik S.-B."/>
            <person name="Maier U.G."/>
            <person name="McRose D."/>
            <person name="Mock T."/>
            <person name="Neilson J.A."/>
            <person name="Onodera N.T."/>
            <person name="Poole A.M."/>
            <person name="Pritham E.J."/>
            <person name="Richards T.A."/>
            <person name="Rocap G."/>
            <person name="Roy S.W."/>
            <person name="Sarai C."/>
            <person name="Schaack S."/>
            <person name="Shirato S."/>
            <person name="Slamovits C.H."/>
            <person name="Spencer D.F."/>
            <person name="Suzuki S."/>
            <person name="Worden A.Z."/>
            <person name="Zauner S."/>
            <person name="Barry K."/>
            <person name="Bell C."/>
            <person name="Bharti A.K."/>
            <person name="Crow J.A."/>
            <person name="Grimwood J."/>
            <person name="Kramer R."/>
            <person name="Lindquist E."/>
            <person name="Lucas S."/>
            <person name="Salamov A."/>
            <person name="McFadden G.I."/>
            <person name="Lane C.E."/>
            <person name="Keeling P.J."/>
            <person name="Gray M.W."/>
            <person name="Grigoriev I.V."/>
            <person name="Archibald J.M."/>
        </authorList>
    </citation>
    <scope>NUCLEOTIDE SEQUENCE</scope>
    <source>
        <strain evidence="7">CCMP2712</strain>
    </source>
</reference>
<feature type="coiled-coil region" evidence="2">
    <location>
        <begin position="620"/>
        <end position="654"/>
    </location>
</feature>
<evidence type="ECO:0000256" key="3">
    <source>
        <dbReference type="SAM" id="MobiDB-lite"/>
    </source>
</evidence>
<dbReference type="GeneID" id="17289435"/>
<evidence type="ECO:0000313" key="7">
    <source>
        <dbReference type="Proteomes" id="UP000011087"/>
    </source>
</evidence>
<organism evidence="5">
    <name type="scientific">Guillardia theta (strain CCMP2712)</name>
    <name type="common">Cryptophyte</name>
    <dbReference type="NCBI Taxonomy" id="905079"/>
    <lineage>
        <taxon>Eukaryota</taxon>
        <taxon>Cryptophyceae</taxon>
        <taxon>Pyrenomonadales</taxon>
        <taxon>Geminigeraceae</taxon>
        <taxon>Guillardia</taxon>
    </lineage>
</organism>
<feature type="compositionally biased region" description="Polar residues" evidence="3">
    <location>
        <begin position="151"/>
        <end position="165"/>
    </location>
</feature>